<dbReference type="PANTHER" id="PTHR43493">
    <property type="entry name" value="DNA GYRASE/TOPOISOMERASE SUBUNIT A"/>
    <property type="match status" value="1"/>
</dbReference>
<dbReference type="InterPro" id="IPR050220">
    <property type="entry name" value="Type_II_DNA_Topoisomerases"/>
</dbReference>
<organism evidence="1 2">
    <name type="scientific">Demequina litorisediminis</name>
    <dbReference type="NCBI Taxonomy" id="1849022"/>
    <lineage>
        <taxon>Bacteria</taxon>
        <taxon>Bacillati</taxon>
        <taxon>Actinomycetota</taxon>
        <taxon>Actinomycetes</taxon>
        <taxon>Micrococcales</taxon>
        <taxon>Demequinaceae</taxon>
        <taxon>Demequina</taxon>
    </lineage>
</organism>
<gene>
    <name evidence="1" type="ORF">GCM10025876_19410</name>
</gene>
<sequence>MAEIEDLKAILASEVRQRTIVSEELDEIVRKFGDERRTEISPFDGSVDIEDLIAEEEVVVTITRGGYAKRTRSDQYRAQKRGGKGVRGATLRSDDMVEHFFVTTTHRWLLFFTNFGRVYRAKGYEPSRGRP</sequence>
<dbReference type="EMBL" id="BSUN01000001">
    <property type="protein sequence ID" value="GMA35737.1"/>
    <property type="molecule type" value="Genomic_DNA"/>
</dbReference>
<comment type="caution">
    <text evidence="1">The sequence shown here is derived from an EMBL/GenBank/DDBJ whole genome shotgun (WGS) entry which is preliminary data.</text>
</comment>
<dbReference type="Gene3D" id="1.10.268.10">
    <property type="entry name" value="Topoisomerase, domain 3"/>
    <property type="match status" value="1"/>
</dbReference>
<dbReference type="PANTHER" id="PTHR43493:SF5">
    <property type="entry name" value="DNA GYRASE SUBUNIT A, CHLOROPLASTIC_MITOCHONDRIAL"/>
    <property type="match status" value="1"/>
</dbReference>
<reference evidence="2" key="1">
    <citation type="journal article" date="2019" name="Int. J. Syst. Evol. Microbiol.">
        <title>The Global Catalogue of Microorganisms (GCM) 10K type strain sequencing project: providing services to taxonomists for standard genome sequencing and annotation.</title>
        <authorList>
            <consortium name="The Broad Institute Genomics Platform"/>
            <consortium name="The Broad Institute Genome Sequencing Center for Infectious Disease"/>
            <person name="Wu L."/>
            <person name="Ma J."/>
        </authorList>
    </citation>
    <scope>NUCLEOTIDE SEQUENCE [LARGE SCALE GENOMIC DNA]</scope>
    <source>
        <strain evidence="2">NBRC 112299</strain>
    </source>
</reference>
<evidence type="ECO:0008006" key="3">
    <source>
        <dbReference type="Google" id="ProtNLM"/>
    </source>
</evidence>
<proteinExistence type="predicted"/>
<dbReference type="InterPro" id="IPR035516">
    <property type="entry name" value="Gyrase/topoIV_suA_C"/>
</dbReference>
<evidence type="ECO:0000313" key="2">
    <source>
        <dbReference type="Proteomes" id="UP001157125"/>
    </source>
</evidence>
<protein>
    <recommendedName>
        <fullName evidence="3">DNA topoisomerase (ATP-hydrolyzing)</fullName>
    </recommendedName>
</protein>
<dbReference type="Proteomes" id="UP001157125">
    <property type="component" value="Unassembled WGS sequence"/>
</dbReference>
<dbReference type="InterPro" id="IPR013757">
    <property type="entry name" value="Topo_IIA_A_a_sf"/>
</dbReference>
<dbReference type="InterPro" id="IPR006691">
    <property type="entry name" value="GyrA/parC_rep"/>
</dbReference>
<name>A0ABQ6IG76_9MICO</name>
<dbReference type="SUPFAM" id="SSF101904">
    <property type="entry name" value="GyrA/ParC C-terminal domain-like"/>
    <property type="match status" value="1"/>
</dbReference>
<dbReference type="Gene3D" id="2.120.10.90">
    <property type="entry name" value="DNA gyrase/topoisomerase IV, subunit A, C-terminal"/>
    <property type="match status" value="1"/>
</dbReference>
<dbReference type="Pfam" id="PF03989">
    <property type="entry name" value="DNA_gyraseA_C"/>
    <property type="match status" value="2"/>
</dbReference>
<evidence type="ECO:0000313" key="1">
    <source>
        <dbReference type="EMBL" id="GMA35737.1"/>
    </source>
</evidence>
<accession>A0ABQ6IG76</accession>
<keyword evidence="2" id="KW-1185">Reference proteome</keyword>